<comment type="subunit">
    <text evidence="5">Complex I is composed of 45 different subunits. This a component of the hydrophobic protein fraction. Interacts with BLOC1S1. Interacts with SLC2A4. Interacts with CLOCK. Interacts with RAB5IF.</text>
</comment>
<accession>A0A6B2FYZ9</accession>
<dbReference type="AlphaFoldDB" id="A0A6B2FYZ9"/>
<reference evidence="6" key="1">
    <citation type="submission" date="2018-11" db="EMBL/GenBank/DDBJ databases">
        <title>Myxobolus squamalis genome and transcriptome.</title>
        <authorList>
            <person name="Yahalomi D."/>
            <person name="Atkinson S.D."/>
            <person name="Neuhof M."/>
            <person name="Chang E.S."/>
            <person name="Philippe H."/>
            <person name="Cartwright P."/>
            <person name="Bartholomew J.L."/>
            <person name="Huchon D."/>
        </authorList>
    </citation>
    <scope>NUCLEOTIDE SEQUENCE</scope>
    <source>
        <strain evidence="6">71B08</strain>
        <tissue evidence="6">Whole</tissue>
    </source>
</reference>
<organism evidence="6">
    <name type="scientific">Myxobolus squamalis</name>
    <name type="common">Myxosporean</name>
    <dbReference type="NCBI Taxonomy" id="59785"/>
    <lineage>
        <taxon>Eukaryota</taxon>
        <taxon>Metazoa</taxon>
        <taxon>Cnidaria</taxon>
        <taxon>Myxozoa</taxon>
        <taxon>Myxosporea</taxon>
        <taxon>Bivalvulida</taxon>
        <taxon>Platysporina</taxon>
        <taxon>Myxobolidae</taxon>
        <taxon>Myxobolus</taxon>
    </lineage>
</organism>
<dbReference type="PANTHER" id="PTHR12126">
    <property type="entry name" value="NADH-UBIQUINONE OXIDOREDUCTASE 39 KDA SUBUNIT-RELATED"/>
    <property type="match status" value="1"/>
</dbReference>
<evidence type="ECO:0000256" key="5">
    <source>
        <dbReference type="ARBA" id="ARBA00046455"/>
    </source>
</evidence>
<evidence type="ECO:0000256" key="3">
    <source>
        <dbReference type="ARBA" id="ARBA00042000"/>
    </source>
</evidence>
<sequence length="102" mass="11116">MKILNKFLSSSSNLKEMLTNKLYPGGSEGRSSFNGRVITVFGANGNLGTNVVAELGKRGTQLVIPHRCTYHDATFLKLAGDLGQVHLIVLKSLDKRISIRTT</sequence>
<evidence type="ECO:0000313" key="6">
    <source>
        <dbReference type="EMBL" id="NDJ96490.1"/>
    </source>
</evidence>
<dbReference type="InterPro" id="IPR051207">
    <property type="entry name" value="ComplexI_NDUFA9_subunit"/>
</dbReference>
<evidence type="ECO:0000256" key="1">
    <source>
        <dbReference type="ARBA" id="ARBA00038501"/>
    </source>
</evidence>
<name>A0A6B2FYZ9_MYXSQ</name>
<protein>
    <recommendedName>
        <fullName evidence="2">NADH dehydrogenase [ubiquinone] 1 alpha subcomplex subunit 9, mitochondrial</fullName>
    </recommendedName>
    <alternativeName>
        <fullName evidence="4">Complex I-39kD</fullName>
    </alternativeName>
    <alternativeName>
        <fullName evidence="3">NADH-ubiquinone oxidoreductase 39 kDa subunit</fullName>
    </alternativeName>
</protein>
<dbReference type="InterPro" id="IPR036291">
    <property type="entry name" value="NAD(P)-bd_dom_sf"/>
</dbReference>
<dbReference type="EMBL" id="GHBR01001141">
    <property type="protein sequence ID" value="NDJ96490.1"/>
    <property type="molecule type" value="Transcribed_RNA"/>
</dbReference>
<keyword evidence="6" id="KW-0830">Ubiquinone</keyword>
<evidence type="ECO:0000256" key="4">
    <source>
        <dbReference type="ARBA" id="ARBA00043145"/>
    </source>
</evidence>
<evidence type="ECO:0000256" key="2">
    <source>
        <dbReference type="ARBA" id="ARBA00040720"/>
    </source>
</evidence>
<proteinExistence type="inferred from homology"/>
<comment type="similarity">
    <text evidence="1">Belongs to the complex I NDUFA9 subunit family.</text>
</comment>
<dbReference type="PANTHER" id="PTHR12126:SF11">
    <property type="entry name" value="NADH DEHYDROGENASE [UBIQUINONE] 1 ALPHA SUBCOMPLEX SUBUNIT 9, MITOCHONDRIAL"/>
    <property type="match status" value="1"/>
</dbReference>
<dbReference type="SUPFAM" id="SSF51735">
    <property type="entry name" value="NAD(P)-binding Rossmann-fold domains"/>
    <property type="match status" value="1"/>
</dbReference>
<dbReference type="GO" id="GO:0044877">
    <property type="term" value="F:protein-containing complex binding"/>
    <property type="evidence" value="ECO:0007669"/>
    <property type="project" value="TreeGrafter"/>
</dbReference>
<dbReference type="GO" id="GO:0005739">
    <property type="term" value="C:mitochondrion"/>
    <property type="evidence" value="ECO:0007669"/>
    <property type="project" value="TreeGrafter"/>
</dbReference>